<feature type="region of interest" description="Disordered" evidence="2">
    <location>
        <begin position="1"/>
        <end position="103"/>
    </location>
</feature>
<dbReference type="Pfam" id="PF08265">
    <property type="entry name" value="YL1_C"/>
    <property type="match status" value="1"/>
</dbReference>
<reference evidence="4" key="1">
    <citation type="submission" date="2022-07" db="EMBL/GenBank/DDBJ databases">
        <title>Phylogenomic reconstructions and comparative analyses of Kickxellomycotina fungi.</title>
        <authorList>
            <person name="Reynolds N.K."/>
            <person name="Stajich J.E."/>
            <person name="Barry K."/>
            <person name="Grigoriev I.V."/>
            <person name="Crous P."/>
            <person name="Smith M.E."/>
        </authorList>
    </citation>
    <scope>NUCLEOTIDE SEQUENCE</scope>
    <source>
        <strain evidence="4">RSA 567</strain>
    </source>
</reference>
<name>A0A9W8AZG5_9FUNG</name>
<feature type="region of interest" description="Disordered" evidence="2">
    <location>
        <begin position="139"/>
        <end position="159"/>
    </location>
</feature>
<keyword evidence="5" id="KW-1185">Reference proteome</keyword>
<dbReference type="AlphaFoldDB" id="A0A9W8AZG5"/>
<dbReference type="EMBL" id="JANBQB010000377">
    <property type="protein sequence ID" value="KAJ1977053.1"/>
    <property type="molecule type" value="Genomic_DNA"/>
</dbReference>
<evidence type="ECO:0000256" key="1">
    <source>
        <dbReference type="ARBA" id="ARBA00006832"/>
    </source>
</evidence>
<organism evidence="4 5">
    <name type="scientific">Dimargaris verticillata</name>
    <dbReference type="NCBI Taxonomy" id="2761393"/>
    <lineage>
        <taxon>Eukaryota</taxon>
        <taxon>Fungi</taxon>
        <taxon>Fungi incertae sedis</taxon>
        <taxon>Zoopagomycota</taxon>
        <taxon>Kickxellomycotina</taxon>
        <taxon>Dimargaritomycetes</taxon>
        <taxon>Dimargaritales</taxon>
        <taxon>Dimargaritaceae</taxon>
        <taxon>Dimargaris</taxon>
    </lineage>
</organism>
<dbReference type="SMART" id="SM00993">
    <property type="entry name" value="YL1_C"/>
    <property type="match status" value="1"/>
</dbReference>
<dbReference type="InterPro" id="IPR013272">
    <property type="entry name" value="Vps72/YL1_C"/>
</dbReference>
<accession>A0A9W8AZG5</accession>
<dbReference type="PANTHER" id="PTHR13275:SF4">
    <property type="entry name" value="VACUOLAR PROTEIN SORTING-ASSOCIATED PROTEIN 72 HOMOLOG"/>
    <property type="match status" value="1"/>
</dbReference>
<dbReference type="GO" id="GO:0005634">
    <property type="term" value="C:nucleus"/>
    <property type="evidence" value="ECO:0007669"/>
    <property type="project" value="TreeGrafter"/>
</dbReference>
<gene>
    <name evidence="4" type="ORF">H4R34_003743</name>
</gene>
<evidence type="ECO:0000313" key="4">
    <source>
        <dbReference type="EMBL" id="KAJ1977053.1"/>
    </source>
</evidence>
<feature type="compositionally biased region" description="Basic and acidic residues" evidence="2">
    <location>
        <begin position="51"/>
        <end position="63"/>
    </location>
</feature>
<feature type="compositionally biased region" description="Acidic residues" evidence="2">
    <location>
        <begin position="40"/>
        <end position="50"/>
    </location>
</feature>
<comment type="caution">
    <text evidence="4">The sequence shown here is derived from an EMBL/GenBank/DDBJ whole genome shotgun (WGS) entry which is preliminary data.</text>
</comment>
<feature type="domain" description="Vps72/YL1 C-terminal" evidence="3">
    <location>
        <begin position="253"/>
        <end position="282"/>
    </location>
</feature>
<evidence type="ECO:0000313" key="5">
    <source>
        <dbReference type="Proteomes" id="UP001151582"/>
    </source>
</evidence>
<evidence type="ECO:0000256" key="2">
    <source>
        <dbReference type="SAM" id="MobiDB-lite"/>
    </source>
</evidence>
<dbReference type="InterPro" id="IPR046757">
    <property type="entry name" value="YL1_N"/>
</dbReference>
<protein>
    <recommendedName>
        <fullName evidence="3">Vps72/YL1 C-terminal domain-containing protein</fullName>
    </recommendedName>
</protein>
<evidence type="ECO:0000259" key="3">
    <source>
        <dbReference type="SMART" id="SM00993"/>
    </source>
</evidence>
<feature type="compositionally biased region" description="Acidic residues" evidence="2">
    <location>
        <begin position="64"/>
        <end position="80"/>
    </location>
</feature>
<dbReference type="OrthoDB" id="78296at2759"/>
<dbReference type="PANTHER" id="PTHR13275">
    <property type="entry name" value="YL-1 PROTEIN TRANSCRIPTION FACTOR-LIKE 1"/>
    <property type="match status" value="1"/>
</dbReference>
<comment type="similarity">
    <text evidence="1">Belongs to the VPS72/YL1 family.</text>
</comment>
<sequence>MSLSQSRSRRANAGNRLRQLIEQERVAQAKQGRGISQGDEQLDEPDDVDFDQSKVPEQERADVVDSDFSDSPDEAEDQEAADSSQTTADDSGDKRPTTKKRPRALMNAIAAKIAKQLAQTPRPLRRVIKKLETESIQRAYNERRAKHRKRERTEKQPLSQAELLKEAQETERLNTEALRAFELQEEDQKQRSRLRNQVGLTAAAGPLVIFRSVATVDHTDHRAMHNTVSFASAFPLDASKAWWPFTQTTPEPTQCPITGLPARYKDPVTGIPYANAAAYRILQNLQRHRYRFSTQLRAFVCRQSQTSTSS</sequence>
<dbReference type="Pfam" id="PF05764">
    <property type="entry name" value="YL1"/>
    <property type="match status" value="2"/>
</dbReference>
<dbReference type="Proteomes" id="UP001151582">
    <property type="component" value="Unassembled WGS sequence"/>
</dbReference>
<proteinExistence type="inferred from homology"/>